<dbReference type="SUPFAM" id="SSF110857">
    <property type="entry name" value="Gamma-glutamyl cyclotransferase-like"/>
    <property type="match status" value="1"/>
</dbReference>
<evidence type="ECO:0000256" key="2">
    <source>
        <dbReference type="ARBA" id="ARBA00023239"/>
    </source>
</evidence>
<dbReference type="InterPro" id="IPR036568">
    <property type="entry name" value="GGCT-like_sf"/>
</dbReference>
<feature type="compositionally biased region" description="Basic and acidic residues" evidence="5">
    <location>
        <begin position="397"/>
        <end position="409"/>
    </location>
</feature>
<evidence type="ECO:0000313" key="6">
    <source>
        <dbReference type="EMBL" id="POS79700.1"/>
    </source>
</evidence>
<feature type="compositionally biased region" description="Low complexity" evidence="5">
    <location>
        <begin position="239"/>
        <end position="250"/>
    </location>
</feature>
<dbReference type="Proteomes" id="UP000094444">
    <property type="component" value="Unassembled WGS sequence"/>
</dbReference>
<protein>
    <recommendedName>
        <fullName evidence="1">gamma-glutamylcyclotransferase</fullName>
        <ecNumber evidence="1">4.3.2.9</ecNumber>
    </recommendedName>
</protein>
<dbReference type="AlphaFoldDB" id="A0A2P5IB25"/>
<dbReference type="InterPro" id="IPR017939">
    <property type="entry name" value="G-Glutamylcylcotransferase"/>
</dbReference>
<evidence type="ECO:0000256" key="4">
    <source>
        <dbReference type="PIRSR" id="PIRSR617939-2"/>
    </source>
</evidence>
<feature type="region of interest" description="Disordered" evidence="5">
    <location>
        <begin position="363"/>
        <end position="409"/>
    </location>
</feature>
<feature type="compositionally biased region" description="Low complexity" evidence="5">
    <location>
        <begin position="78"/>
        <end position="90"/>
    </location>
</feature>
<dbReference type="PANTHER" id="PTHR12935">
    <property type="entry name" value="GAMMA-GLUTAMYLCYCLOTRANSFERASE"/>
    <property type="match status" value="1"/>
</dbReference>
<dbReference type="GO" id="GO:0003839">
    <property type="term" value="F:gamma-glutamylcyclotransferase activity"/>
    <property type="evidence" value="ECO:0007669"/>
    <property type="project" value="UniProtKB-EC"/>
</dbReference>
<keyword evidence="2" id="KW-0456">Lyase</keyword>
<accession>A0A2P5IB25</accession>
<dbReference type="EC" id="4.3.2.9" evidence="1"/>
<feature type="region of interest" description="Disordered" evidence="5">
    <location>
        <begin position="64"/>
        <end position="109"/>
    </location>
</feature>
<name>A0A2P5IB25_DIAHE</name>
<organism evidence="6 7">
    <name type="scientific">Diaporthe helianthi</name>
    <dbReference type="NCBI Taxonomy" id="158607"/>
    <lineage>
        <taxon>Eukaryota</taxon>
        <taxon>Fungi</taxon>
        <taxon>Dikarya</taxon>
        <taxon>Ascomycota</taxon>
        <taxon>Pezizomycotina</taxon>
        <taxon>Sordariomycetes</taxon>
        <taxon>Sordariomycetidae</taxon>
        <taxon>Diaporthales</taxon>
        <taxon>Diaporthaceae</taxon>
        <taxon>Diaporthe</taxon>
    </lineage>
</organism>
<keyword evidence="7" id="KW-1185">Reference proteome</keyword>
<comment type="caution">
    <text evidence="6">The sequence shown here is derived from an EMBL/GenBank/DDBJ whole genome shotgun (WGS) entry which is preliminary data.</text>
</comment>
<dbReference type="PANTHER" id="PTHR12935:SF0">
    <property type="entry name" value="GAMMA-GLUTAMYLCYCLOTRANSFERASE"/>
    <property type="match status" value="1"/>
</dbReference>
<gene>
    <name evidence="6" type="ORF">DHEL01_v201907</name>
</gene>
<evidence type="ECO:0000313" key="7">
    <source>
        <dbReference type="Proteomes" id="UP000094444"/>
    </source>
</evidence>
<dbReference type="STRING" id="158607.A0A2P5IB25"/>
<evidence type="ECO:0000256" key="1">
    <source>
        <dbReference type="ARBA" id="ARBA00012346"/>
    </source>
</evidence>
<evidence type="ECO:0000256" key="3">
    <source>
        <dbReference type="PIRSR" id="PIRSR617939-1"/>
    </source>
</evidence>
<feature type="binding site" evidence="4">
    <location>
        <begin position="15"/>
        <end position="20"/>
    </location>
    <ligand>
        <name>substrate</name>
    </ligand>
</feature>
<evidence type="ECO:0000256" key="5">
    <source>
        <dbReference type="SAM" id="MobiDB-lite"/>
    </source>
</evidence>
<reference evidence="6" key="1">
    <citation type="submission" date="2017-09" db="EMBL/GenBank/DDBJ databases">
        <title>Polyketide synthases of a Diaporthe helianthi virulent isolate.</title>
        <authorList>
            <person name="Baroncelli R."/>
        </authorList>
    </citation>
    <scope>NUCLEOTIDE SEQUENCE [LARGE SCALE GENOMIC DNA]</scope>
    <source>
        <strain evidence="6">7/96</strain>
    </source>
</reference>
<dbReference type="Gene3D" id="3.10.490.10">
    <property type="entry name" value="Gamma-glutamyl cyclotransferase-like"/>
    <property type="match status" value="1"/>
</dbReference>
<proteinExistence type="predicted"/>
<dbReference type="CDD" id="cd06661">
    <property type="entry name" value="GGCT_like"/>
    <property type="match status" value="1"/>
</dbReference>
<dbReference type="InterPro" id="IPR013024">
    <property type="entry name" value="GGCT-like"/>
</dbReference>
<feature type="compositionally biased region" description="Basic and acidic residues" evidence="5">
    <location>
        <begin position="368"/>
        <end position="382"/>
    </location>
</feature>
<dbReference type="OrthoDB" id="2924818at2759"/>
<dbReference type="EMBL" id="MAVT02000094">
    <property type="protein sequence ID" value="POS79700.1"/>
    <property type="molecule type" value="Genomic_DNA"/>
</dbReference>
<dbReference type="InParanoid" id="A0A2P5IB25"/>
<feature type="region of interest" description="Disordered" evidence="5">
    <location>
        <begin position="205"/>
        <end position="254"/>
    </location>
</feature>
<feature type="active site" description="Proton acceptor" evidence="3">
    <location>
        <position position="134"/>
    </location>
</feature>
<sequence length="409" mass="44804">MLADQALISASDRLYFAYGSNLSPDKMARRCPDSIFLGKATLRGHRWQINERGLVNIVRVPAAPAPRKREKEGGRGGSSISRSSSNGNRGRSPRDHHHHGINDHDHAAETGPVVEGLVYAISASDERRLDEKYEGTTTTTAKGRHAGASKGCWYDKFEVQVDFEPVRANVFARCTSASVARAVREERDQGRTAEVLGVERRARSWDEGVGEKKRRGEGRRDGGGGRRGASVGTRPPPSFSSSSSSSSSSSALAAMGGGRLRSSIMSFLGIHTDKRGQLSSPPTRARGRTAAHPVVGTPVVALVYANTVYVRDGEAREECVPRMERAVADAVALGVSREFVERNIVPFIPEVWGTRSAWRKSLPGGEDGFEKERSRREVESMRRSVSRSDGLGRRARRDSVLDRRSDYYT</sequence>